<evidence type="ECO:0000313" key="2">
    <source>
        <dbReference type="EMBL" id="SVB35931.1"/>
    </source>
</evidence>
<dbReference type="EMBL" id="UINC01038632">
    <property type="protein sequence ID" value="SVB35931.1"/>
    <property type="molecule type" value="Genomic_DNA"/>
</dbReference>
<sequence>MWRANFTLALLMSSFVGSAKVPIRLASDLAVSPNGKQIAFFWRGDVWSAPIIGGAARQLTHHPAIDRQPAWSPDGKQIAFVSEREGGRQVWVMPAAGGAPHKLTLHTEGFVLEEWMPDGKGLLTSITRDHFWRHSERFSIIQPGKKQRAEQVLFDDYGQYPSVSPDGKKLLYNREGERWWRKGYTGSRTAQIWMWDTESKAHSKLLDGEDARWPLWKPDGKTFYYVGARNGVLNLREYTLKTKNDRQITKFKDDSVIFPTISRDGSVVAFRHLFDFYQLKPGQAEKPVKINLWAPGDVTIAKTHRRILNKATEVAFSKDGLEIAFIAGGDAWIMDTELREPIQLTNTPEEESEPLWSKDGNQLIFLSGKGGQEDIWQAERADTLKYWWQNKAFKLKRLTNDPSTEYGLSLSPDGGTFGYYKDRGDFWVMDKKTHKAKRLFKSWNSSQYDWSPDGKWIVYAVSDNDFNRDIWLRPIDGSREPFNLSRHPDNEYEPRWSPDGKMIAFVGRRR</sequence>
<dbReference type="AlphaFoldDB" id="A0A382DE24"/>
<dbReference type="SUPFAM" id="SSF82171">
    <property type="entry name" value="DPP6 N-terminal domain-like"/>
    <property type="match status" value="1"/>
</dbReference>
<feature type="non-terminal residue" evidence="2">
    <location>
        <position position="1"/>
    </location>
</feature>
<proteinExistence type="inferred from homology"/>
<dbReference type="PANTHER" id="PTHR36842:SF1">
    <property type="entry name" value="PROTEIN TOLB"/>
    <property type="match status" value="1"/>
</dbReference>
<evidence type="ECO:0000256" key="1">
    <source>
        <dbReference type="ARBA" id="ARBA00009820"/>
    </source>
</evidence>
<organism evidence="2">
    <name type="scientific">marine metagenome</name>
    <dbReference type="NCBI Taxonomy" id="408172"/>
    <lineage>
        <taxon>unclassified sequences</taxon>
        <taxon>metagenomes</taxon>
        <taxon>ecological metagenomes</taxon>
    </lineage>
</organism>
<reference evidence="2" key="1">
    <citation type="submission" date="2018-05" db="EMBL/GenBank/DDBJ databases">
        <authorList>
            <person name="Lanie J.A."/>
            <person name="Ng W.-L."/>
            <person name="Kazmierczak K.M."/>
            <person name="Andrzejewski T.M."/>
            <person name="Davidsen T.M."/>
            <person name="Wayne K.J."/>
            <person name="Tettelin H."/>
            <person name="Glass J.I."/>
            <person name="Rusch D."/>
            <person name="Podicherti R."/>
            <person name="Tsui H.-C.T."/>
            <person name="Winkler M.E."/>
        </authorList>
    </citation>
    <scope>NUCLEOTIDE SEQUENCE</scope>
</reference>
<dbReference type="Gene3D" id="2.120.10.60">
    <property type="entry name" value="Tricorn protease N-terminal domain"/>
    <property type="match status" value="1"/>
</dbReference>
<dbReference type="PANTHER" id="PTHR36842">
    <property type="entry name" value="PROTEIN TOLB HOMOLOG"/>
    <property type="match status" value="1"/>
</dbReference>
<dbReference type="Pfam" id="PF26549">
    <property type="entry name" value="Tricorn_N"/>
    <property type="match status" value="1"/>
</dbReference>
<dbReference type="Pfam" id="PF07676">
    <property type="entry name" value="PD40"/>
    <property type="match status" value="4"/>
</dbReference>
<feature type="non-terminal residue" evidence="2">
    <location>
        <position position="510"/>
    </location>
</feature>
<dbReference type="InterPro" id="IPR011659">
    <property type="entry name" value="WD40"/>
</dbReference>
<dbReference type="SUPFAM" id="SSF69304">
    <property type="entry name" value="Tricorn protease N-terminal domain"/>
    <property type="match status" value="1"/>
</dbReference>
<dbReference type="InterPro" id="IPR011042">
    <property type="entry name" value="6-blade_b-propeller_TolB-like"/>
</dbReference>
<name>A0A382DE24_9ZZZZ</name>
<dbReference type="Gene3D" id="2.120.10.30">
    <property type="entry name" value="TolB, C-terminal domain"/>
    <property type="match status" value="2"/>
</dbReference>
<evidence type="ECO:0008006" key="3">
    <source>
        <dbReference type="Google" id="ProtNLM"/>
    </source>
</evidence>
<comment type="similarity">
    <text evidence="1">Belongs to the TolB family.</text>
</comment>
<protein>
    <recommendedName>
        <fullName evidence="3">Dipeptidylpeptidase IV N-terminal domain-containing protein</fullName>
    </recommendedName>
</protein>
<accession>A0A382DE24</accession>
<gene>
    <name evidence="2" type="ORF">METZ01_LOCUS188785</name>
</gene>